<dbReference type="PRINTS" id="PR00344">
    <property type="entry name" value="BCTRLSENSOR"/>
</dbReference>
<evidence type="ECO:0000256" key="3">
    <source>
        <dbReference type="ARBA" id="ARBA00022777"/>
    </source>
</evidence>
<name>A0ABS4GGV0_9FIRM</name>
<feature type="transmembrane region" description="Helical" evidence="5">
    <location>
        <begin position="73"/>
        <end position="92"/>
    </location>
</feature>
<feature type="transmembrane region" description="Helical" evidence="5">
    <location>
        <begin position="20"/>
        <end position="39"/>
    </location>
</feature>
<evidence type="ECO:0000256" key="4">
    <source>
        <dbReference type="ARBA" id="ARBA00023012"/>
    </source>
</evidence>
<dbReference type="PANTHER" id="PTHR34220">
    <property type="entry name" value="SENSOR HISTIDINE KINASE YPDA"/>
    <property type="match status" value="1"/>
</dbReference>
<dbReference type="SUPFAM" id="SSF55874">
    <property type="entry name" value="ATPase domain of HSP90 chaperone/DNA topoisomerase II/histidine kinase"/>
    <property type="match status" value="1"/>
</dbReference>
<dbReference type="GO" id="GO:0016301">
    <property type="term" value="F:kinase activity"/>
    <property type="evidence" value="ECO:0007669"/>
    <property type="project" value="UniProtKB-KW"/>
</dbReference>
<dbReference type="SMART" id="SM00387">
    <property type="entry name" value="HATPase_c"/>
    <property type="match status" value="1"/>
</dbReference>
<dbReference type="PANTHER" id="PTHR34220:SF7">
    <property type="entry name" value="SENSOR HISTIDINE KINASE YPDA"/>
    <property type="match status" value="1"/>
</dbReference>
<dbReference type="EC" id="2.7.13.3" evidence="2"/>
<organism evidence="7 8">
    <name type="scientific">Sedimentibacter acidaminivorans</name>
    <dbReference type="NCBI Taxonomy" id="913099"/>
    <lineage>
        <taxon>Bacteria</taxon>
        <taxon>Bacillati</taxon>
        <taxon>Bacillota</taxon>
        <taxon>Tissierellia</taxon>
        <taxon>Sedimentibacter</taxon>
    </lineage>
</organism>
<evidence type="ECO:0000259" key="6">
    <source>
        <dbReference type="PROSITE" id="PS50109"/>
    </source>
</evidence>
<evidence type="ECO:0000256" key="1">
    <source>
        <dbReference type="ARBA" id="ARBA00000085"/>
    </source>
</evidence>
<protein>
    <recommendedName>
        <fullName evidence="2">histidine kinase</fullName>
        <ecNumber evidence="2">2.7.13.3</ecNumber>
    </recommendedName>
</protein>
<keyword evidence="5" id="KW-1133">Transmembrane helix</keyword>
<feature type="transmembrane region" description="Helical" evidence="5">
    <location>
        <begin position="104"/>
        <end position="121"/>
    </location>
</feature>
<dbReference type="Pfam" id="PF06580">
    <property type="entry name" value="His_kinase"/>
    <property type="match status" value="1"/>
</dbReference>
<keyword evidence="3 7" id="KW-0808">Transferase</keyword>
<keyword evidence="5" id="KW-0812">Transmembrane</keyword>
<proteinExistence type="predicted"/>
<dbReference type="Proteomes" id="UP001519342">
    <property type="component" value="Unassembled WGS sequence"/>
</dbReference>
<reference evidence="7 8" key="1">
    <citation type="submission" date="2021-03" db="EMBL/GenBank/DDBJ databases">
        <title>Genomic Encyclopedia of Type Strains, Phase IV (KMG-IV): sequencing the most valuable type-strain genomes for metagenomic binning, comparative biology and taxonomic classification.</title>
        <authorList>
            <person name="Goeker M."/>
        </authorList>
    </citation>
    <scope>NUCLEOTIDE SEQUENCE [LARGE SCALE GENOMIC DNA]</scope>
    <source>
        <strain evidence="7 8">DSM 24004</strain>
    </source>
</reference>
<accession>A0ABS4GGV0</accession>
<dbReference type="InterPro" id="IPR003594">
    <property type="entry name" value="HATPase_dom"/>
</dbReference>
<dbReference type="Pfam" id="PF07695">
    <property type="entry name" value="7TMR-DISM_7TM"/>
    <property type="match status" value="1"/>
</dbReference>
<feature type="domain" description="Histidine kinase" evidence="6">
    <location>
        <begin position="232"/>
        <end position="329"/>
    </location>
</feature>
<keyword evidence="4" id="KW-0902">Two-component regulatory system</keyword>
<evidence type="ECO:0000256" key="2">
    <source>
        <dbReference type="ARBA" id="ARBA00012438"/>
    </source>
</evidence>
<dbReference type="InterPro" id="IPR004358">
    <property type="entry name" value="Sig_transdc_His_kin-like_C"/>
</dbReference>
<dbReference type="InterPro" id="IPR005467">
    <property type="entry name" value="His_kinase_dom"/>
</dbReference>
<feature type="transmembrane region" description="Helical" evidence="5">
    <location>
        <begin position="45"/>
        <end position="66"/>
    </location>
</feature>
<dbReference type="InterPro" id="IPR050640">
    <property type="entry name" value="Bact_2-comp_sensor_kinase"/>
</dbReference>
<comment type="catalytic activity">
    <reaction evidence="1">
        <text>ATP + protein L-histidine = ADP + protein N-phospho-L-histidine.</text>
        <dbReference type="EC" id="2.7.13.3"/>
    </reaction>
</comment>
<keyword evidence="3 7" id="KW-0418">Kinase</keyword>
<dbReference type="InterPro" id="IPR011623">
    <property type="entry name" value="7TMR_DISM_rcpt_extracell_dom1"/>
</dbReference>
<dbReference type="PROSITE" id="PS50109">
    <property type="entry name" value="HIS_KIN"/>
    <property type="match status" value="1"/>
</dbReference>
<keyword evidence="5" id="KW-0472">Membrane</keyword>
<evidence type="ECO:0000256" key="5">
    <source>
        <dbReference type="SAM" id="Phobius"/>
    </source>
</evidence>
<sequence>MLISESLFKEERLKHISKIFTIIAIIFSIFIIFTDIPVYSSKDAFYDGSFFIMLVYSSYILVKAVVKKRKRAVLLCIGSFIMYFGAFHDILRGSGVFYSKIGEINAYTYFIYLLIFAYVLSQNTKEYQLSIFNSELNFLHAQIQPHFLFNTINTIITYCRQEPNVARELLLDLSTYLRGKFDYDSENMQIALKEEIELIKSYLTIEKVRFGDRLEVVYDIDDNIDITVPCLIFQPLVENAVKHGLKDNIKGVKIQILVKKMDNYISLQVKDNGKGIDEDTLFKLLKQESTGVGINNTSKRLKLYYDTDLMIKSSKNQGTCITIKIPVGGKKC</sequence>
<evidence type="ECO:0000313" key="7">
    <source>
        <dbReference type="EMBL" id="MBP1926921.1"/>
    </source>
</evidence>
<dbReference type="Gene3D" id="3.30.565.10">
    <property type="entry name" value="Histidine kinase-like ATPase, C-terminal domain"/>
    <property type="match status" value="1"/>
</dbReference>
<evidence type="ECO:0000313" key="8">
    <source>
        <dbReference type="Proteomes" id="UP001519342"/>
    </source>
</evidence>
<dbReference type="EMBL" id="JAGGKS010000009">
    <property type="protein sequence ID" value="MBP1926921.1"/>
    <property type="molecule type" value="Genomic_DNA"/>
</dbReference>
<comment type="caution">
    <text evidence="7">The sequence shown here is derived from an EMBL/GenBank/DDBJ whole genome shotgun (WGS) entry which is preliminary data.</text>
</comment>
<dbReference type="Pfam" id="PF02518">
    <property type="entry name" value="HATPase_c"/>
    <property type="match status" value="1"/>
</dbReference>
<dbReference type="InterPro" id="IPR036890">
    <property type="entry name" value="HATPase_C_sf"/>
</dbReference>
<keyword evidence="8" id="KW-1185">Reference proteome</keyword>
<dbReference type="InterPro" id="IPR010559">
    <property type="entry name" value="Sig_transdc_His_kin_internal"/>
</dbReference>
<gene>
    <name evidence="7" type="ORF">J2Z76_002793</name>
</gene>